<protein>
    <recommendedName>
        <fullName evidence="4">Nucleoside triphosphate pyrophosphatase</fullName>
        <ecNumber evidence="4">3.6.1.9</ecNumber>
    </recommendedName>
    <alternativeName>
        <fullName evidence="4">Nucleotide pyrophosphatase</fullName>
        <shortName evidence="4">Nucleotide PPase</shortName>
    </alternativeName>
</protein>
<proteinExistence type="inferred from homology"/>
<dbReference type="PIRSF" id="PIRSF006305">
    <property type="entry name" value="Maf"/>
    <property type="match status" value="1"/>
</dbReference>
<keyword evidence="4" id="KW-0963">Cytoplasm</keyword>
<dbReference type="NCBIfam" id="TIGR00172">
    <property type="entry name" value="maf"/>
    <property type="match status" value="1"/>
</dbReference>
<sequence>MSIPLVLASGSSVRAELLRQANVPFEIRVPKVDEESVKRALLAENAAPRDIADALAELKARKISAKYPGSMVLGCDQVLDFQGRLLSKPNSPEQALGQLCEMRGQRHMLLSAGVIYRDAQPIWRHVGQVRLRMRDASDAYLSDYVARNWDSIRHAVGGYKLEQEGVRLFSTIDGDYFNVLGMPLLELLNYLATQGVIEQ</sequence>
<comment type="function">
    <text evidence="4">Nucleoside triphosphate pyrophosphatase. May have a dual role in cell division arrest and in preventing the incorporation of modified nucleotides into cellular nucleic acids.</text>
</comment>
<feature type="active site" description="Proton acceptor" evidence="4">
    <location>
        <position position="76"/>
    </location>
</feature>
<reference evidence="5 6" key="1">
    <citation type="submission" date="2023-04" db="EMBL/GenBank/DDBJ databases">
        <title>Complete genome sequence of Alisedimentitalea scapharcae.</title>
        <authorList>
            <person name="Rong J.-C."/>
            <person name="Yi M.-L."/>
            <person name="Zhao Q."/>
        </authorList>
    </citation>
    <scope>NUCLEOTIDE SEQUENCE [LARGE SCALE GENOMIC DNA]</scope>
    <source>
        <strain evidence="5 6">KCTC 42119</strain>
    </source>
</reference>
<dbReference type="InterPro" id="IPR029001">
    <property type="entry name" value="ITPase-like_fam"/>
</dbReference>
<evidence type="ECO:0000256" key="3">
    <source>
        <dbReference type="ARBA" id="ARBA00023080"/>
    </source>
</evidence>
<accession>A0ABZ2XT04</accession>
<comment type="catalytic activity">
    <reaction evidence="4">
        <text>a ribonucleoside 5'-triphosphate + H2O = a ribonucleoside 5'-phosphate + diphosphate + H(+)</text>
        <dbReference type="Rhea" id="RHEA:23996"/>
        <dbReference type="ChEBI" id="CHEBI:15377"/>
        <dbReference type="ChEBI" id="CHEBI:15378"/>
        <dbReference type="ChEBI" id="CHEBI:33019"/>
        <dbReference type="ChEBI" id="CHEBI:58043"/>
        <dbReference type="ChEBI" id="CHEBI:61557"/>
        <dbReference type="EC" id="3.6.1.9"/>
    </reaction>
</comment>
<dbReference type="EMBL" id="CP123584">
    <property type="protein sequence ID" value="WZK89216.1"/>
    <property type="molecule type" value="Genomic_DNA"/>
</dbReference>
<dbReference type="Pfam" id="PF02545">
    <property type="entry name" value="Maf"/>
    <property type="match status" value="1"/>
</dbReference>
<evidence type="ECO:0000313" key="6">
    <source>
        <dbReference type="Proteomes" id="UP001623232"/>
    </source>
</evidence>
<dbReference type="Gene3D" id="3.90.950.10">
    <property type="match status" value="1"/>
</dbReference>
<dbReference type="SUPFAM" id="SSF52972">
    <property type="entry name" value="ITPase-like"/>
    <property type="match status" value="1"/>
</dbReference>
<dbReference type="InterPro" id="IPR003697">
    <property type="entry name" value="Maf-like"/>
</dbReference>
<comment type="caution">
    <text evidence="4">Lacks conserved residue(s) required for the propagation of feature annotation.</text>
</comment>
<comment type="similarity">
    <text evidence="4">Belongs to the Maf family.</text>
</comment>
<dbReference type="Proteomes" id="UP001623232">
    <property type="component" value="Chromosome"/>
</dbReference>
<dbReference type="EC" id="3.6.1.9" evidence="4"/>
<dbReference type="HAMAP" id="MF_00528">
    <property type="entry name" value="Maf"/>
    <property type="match status" value="1"/>
</dbReference>
<keyword evidence="6" id="KW-1185">Reference proteome</keyword>
<keyword evidence="3 4" id="KW-0546">Nucleotide metabolism</keyword>
<gene>
    <name evidence="5" type="ORF">QEZ52_01295</name>
</gene>
<name>A0ABZ2XT04_9RHOB</name>
<evidence type="ECO:0000256" key="1">
    <source>
        <dbReference type="ARBA" id="ARBA00001968"/>
    </source>
</evidence>
<evidence type="ECO:0000256" key="4">
    <source>
        <dbReference type="HAMAP-Rule" id="MF_00528"/>
    </source>
</evidence>
<dbReference type="RefSeq" id="WP_406647274.1">
    <property type="nucleotide sequence ID" value="NZ_CP123584.1"/>
</dbReference>
<dbReference type="CDD" id="cd00555">
    <property type="entry name" value="Maf"/>
    <property type="match status" value="1"/>
</dbReference>
<keyword evidence="2 4" id="KW-0378">Hydrolase</keyword>
<comment type="cofactor">
    <cofactor evidence="1 4">
        <name>a divalent metal cation</name>
        <dbReference type="ChEBI" id="CHEBI:60240"/>
    </cofactor>
</comment>
<evidence type="ECO:0000313" key="5">
    <source>
        <dbReference type="EMBL" id="WZK89216.1"/>
    </source>
</evidence>
<comment type="catalytic activity">
    <reaction evidence="4">
        <text>a 2'-deoxyribonucleoside 5'-triphosphate + H2O = a 2'-deoxyribonucleoside 5'-phosphate + diphosphate + H(+)</text>
        <dbReference type="Rhea" id="RHEA:44644"/>
        <dbReference type="ChEBI" id="CHEBI:15377"/>
        <dbReference type="ChEBI" id="CHEBI:15378"/>
        <dbReference type="ChEBI" id="CHEBI:33019"/>
        <dbReference type="ChEBI" id="CHEBI:61560"/>
        <dbReference type="ChEBI" id="CHEBI:65317"/>
        <dbReference type="EC" id="3.6.1.9"/>
    </reaction>
</comment>
<organism evidence="5 6">
    <name type="scientific">Aliisedimentitalea scapharcae</name>
    <dbReference type="NCBI Taxonomy" id="1524259"/>
    <lineage>
        <taxon>Bacteria</taxon>
        <taxon>Pseudomonadati</taxon>
        <taxon>Pseudomonadota</taxon>
        <taxon>Alphaproteobacteria</taxon>
        <taxon>Rhodobacterales</taxon>
        <taxon>Roseobacteraceae</taxon>
        <taxon>Aliisedimentitalea</taxon>
    </lineage>
</organism>
<dbReference type="PANTHER" id="PTHR43213:SF5">
    <property type="entry name" value="BIFUNCTIONAL DTTP_UTP PYROPHOSPHATASE_METHYLTRANSFERASE PROTEIN-RELATED"/>
    <property type="match status" value="1"/>
</dbReference>
<dbReference type="PANTHER" id="PTHR43213">
    <property type="entry name" value="BIFUNCTIONAL DTTP/UTP PYROPHOSPHATASE/METHYLTRANSFERASE PROTEIN-RELATED"/>
    <property type="match status" value="1"/>
</dbReference>
<comment type="subcellular location">
    <subcellularLocation>
        <location evidence="4">Cytoplasm</location>
    </subcellularLocation>
</comment>
<evidence type="ECO:0000256" key="2">
    <source>
        <dbReference type="ARBA" id="ARBA00022801"/>
    </source>
</evidence>